<organism evidence="2">
    <name type="scientific">Mycolicibacterium smegmatis</name>
    <name type="common">Mycobacterium smegmatis</name>
    <dbReference type="NCBI Taxonomy" id="1772"/>
    <lineage>
        <taxon>Bacteria</taxon>
        <taxon>Bacillati</taxon>
        <taxon>Actinomycetota</taxon>
        <taxon>Actinomycetes</taxon>
        <taxon>Mycobacteriales</taxon>
        <taxon>Mycobacteriaceae</taxon>
        <taxon>Mycolicibacterium</taxon>
    </lineage>
</organism>
<dbReference type="OMA" id="GWMTCTA"/>
<dbReference type="PANTHER" id="PTHR30011">
    <property type="entry name" value="ALKANESULFONATE MONOOXYGENASE-RELATED"/>
    <property type="match status" value="1"/>
</dbReference>
<dbReference type="PANTHER" id="PTHR30011:SF32">
    <property type="entry name" value="CONSERVED PROTEIN"/>
    <property type="match status" value="1"/>
</dbReference>
<dbReference type="KEGG" id="msn:LI99_00990"/>
<dbReference type="EMBL" id="LR589663">
    <property type="protein sequence ID" value="VTP11108.1"/>
    <property type="molecule type" value="Genomic_DNA"/>
</dbReference>
<dbReference type="NCBIfam" id="TIGR03619">
    <property type="entry name" value="F420_Rv2161c"/>
    <property type="match status" value="1"/>
</dbReference>
<dbReference type="InterPro" id="IPR019921">
    <property type="entry name" value="Lucif-like_OxRdtase_Rv2161c"/>
</dbReference>
<dbReference type="InterPro" id="IPR036661">
    <property type="entry name" value="Luciferase-like_sf"/>
</dbReference>
<dbReference type="InterPro" id="IPR011251">
    <property type="entry name" value="Luciferase-like_dom"/>
</dbReference>
<feature type="domain" description="Luciferase-like" evidence="1">
    <location>
        <begin position="15"/>
        <end position="251"/>
    </location>
</feature>
<accession>A0A653FN99</accession>
<name>A0A653FN99_MYCSM</name>
<dbReference type="InterPro" id="IPR051260">
    <property type="entry name" value="Diverse_substr_monoxygenases"/>
</dbReference>
<dbReference type="AlphaFoldDB" id="A0A653FN99"/>
<protein>
    <submittedName>
        <fullName evidence="2">Phthiodiolone/phenolphthiodiolone dimycocerosates ketoreductase</fullName>
    </submittedName>
</protein>
<evidence type="ECO:0000259" key="1">
    <source>
        <dbReference type="Pfam" id="PF00296"/>
    </source>
</evidence>
<sequence length="298" mass="33019">MKFGMALPQYGPALGSAKDLARFATRLEELGYDTLWAAERLVMPLKIHSDVPVGDDDTWASYLDMIGAFGDPFSLVAAAAAVTDRIRFNFGTLNAPLHQPIRLAQTLTTLDVLSDGRIDAGFGLSWVRDEYDVSGLDWSSRGRRLDDTLDFLRVWWTENPVEYASPFISLPPSRVDLRPAQAGGPPVYLGGSSNAALARVGRRAAGWIGFDQLPDDVMKSLWSTARRAAEEADRDPDALRKIVRVNGEPGESVSHIADRLARQVDEGADEVMVDLVFTYKTIDERLDAAERLMHRKTW</sequence>
<gene>
    <name evidence="2" type="ORF">BIN_B_05457</name>
</gene>
<evidence type="ECO:0000313" key="2">
    <source>
        <dbReference type="EMBL" id="VTP11108.1"/>
    </source>
</evidence>
<dbReference type="CDD" id="cd01097">
    <property type="entry name" value="Tetrahydromethanopterin_reductase"/>
    <property type="match status" value="1"/>
</dbReference>
<dbReference type="KEGG" id="msh:LI98_00990"/>
<dbReference type="GO" id="GO:0016705">
    <property type="term" value="F:oxidoreductase activity, acting on paired donors, with incorporation or reduction of molecular oxygen"/>
    <property type="evidence" value="ECO:0007669"/>
    <property type="project" value="InterPro"/>
</dbReference>
<dbReference type="Gene3D" id="3.20.20.30">
    <property type="entry name" value="Luciferase-like domain"/>
    <property type="match status" value="1"/>
</dbReference>
<reference evidence="2" key="1">
    <citation type="submission" date="2019-05" db="EMBL/GenBank/DDBJ databases">
        <authorList>
            <person name="Naeem R."/>
            <person name="Antony C."/>
            <person name="Guan Q."/>
        </authorList>
    </citation>
    <scope>NUCLEOTIDE SEQUENCE</scope>
    <source>
        <strain evidence="2">1</strain>
    </source>
</reference>
<dbReference type="SUPFAM" id="SSF51679">
    <property type="entry name" value="Bacterial luciferase-like"/>
    <property type="match status" value="1"/>
</dbReference>
<dbReference type="Pfam" id="PF00296">
    <property type="entry name" value="Bac_luciferase"/>
    <property type="match status" value="1"/>
</dbReference>
<proteinExistence type="predicted"/>